<proteinExistence type="predicted"/>
<reference evidence="1" key="1">
    <citation type="submission" date="2014-11" db="EMBL/GenBank/DDBJ databases">
        <authorList>
            <person name="Amaro Gonzalez C."/>
        </authorList>
    </citation>
    <scope>NUCLEOTIDE SEQUENCE</scope>
</reference>
<dbReference type="EMBL" id="GBXM01043651">
    <property type="protein sequence ID" value="JAH64926.1"/>
    <property type="molecule type" value="Transcribed_RNA"/>
</dbReference>
<reference evidence="1" key="2">
    <citation type="journal article" date="2015" name="Fish Shellfish Immunol.">
        <title>Early steps in the European eel (Anguilla anguilla)-Vibrio vulnificus interaction in the gills: Role of the RtxA13 toxin.</title>
        <authorList>
            <person name="Callol A."/>
            <person name="Pajuelo D."/>
            <person name="Ebbesson L."/>
            <person name="Teles M."/>
            <person name="MacKenzie S."/>
            <person name="Amaro C."/>
        </authorList>
    </citation>
    <scope>NUCLEOTIDE SEQUENCE</scope>
</reference>
<evidence type="ECO:0000313" key="1">
    <source>
        <dbReference type="EMBL" id="JAH64926.1"/>
    </source>
</evidence>
<dbReference type="AlphaFoldDB" id="A0A0E9UGT0"/>
<name>A0A0E9UGT0_ANGAN</name>
<sequence length="74" mass="8296">MTFPDTESLIFYFLNSAQPLISHLMSKSTCAALKQWKSNQTCQGHANIHGNPRTSHSYCSTGLSNSNHKVIDWL</sequence>
<organism evidence="1">
    <name type="scientific">Anguilla anguilla</name>
    <name type="common">European freshwater eel</name>
    <name type="synonym">Muraena anguilla</name>
    <dbReference type="NCBI Taxonomy" id="7936"/>
    <lineage>
        <taxon>Eukaryota</taxon>
        <taxon>Metazoa</taxon>
        <taxon>Chordata</taxon>
        <taxon>Craniata</taxon>
        <taxon>Vertebrata</taxon>
        <taxon>Euteleostomi</taxon>
        <taxon>Actinopterygii</taxon>
        <taxon>Neopterygii</taxon>
        <taxon>Teleostei</taxon>
        <taxon>Anguilliformes</taxon>
        <taxon>Anguillidae</taxon>
        <taxon>Anguilla</taxon>
    </lineage>
</organism>
<accession>A0A0E9UGT0</accession>
<protein>
    <submittedName>
        <fullName evidence="1">Uncharacterized protein</fullName>
    </submittedName>
</protein>